<name>A0A078BBJ8_STYLE</name>
<evidence type="ECO:0000313" key="3">
    <source>
        <dbReference type="Proteomes" id="UP000039865"/>
    </source>
</evidence>
<accession>A0A078BBJ8</accession>
<keyword evidence="3" id="KW-1185">Reference proteome</keyword>
<keyword evidence="1" id="KW-0812">Transmembrane</keyword>
<protein>
    <recommendedName>
        <fullName evidence="4">Transmembrane protein</fullName>
    </recommendedName>
</protein>
<keyword evidence="1" id="KW-1133">Transmembrane helix</keyword>
<organism evidence="2 3">
    <name type="scientific">Stylonychia lemnae</name>
    <name type="common">Ciliate</name>
    <dbReference type="NCBI Taxonomy" id="5949"/>
    <lineage>
        <taxon>Eukaryota</taxon>
        <taxon>Sar</taxon>
        <taxon>Alveolata</taxon>
        <taxon>Ciliophora</taxon>
        <taxon>Intramacronucleata</taxon>
        <taxon>Spirotrichea</taxon>
        <taxon>Stichotrichia</taxon>
        <taxon>Sporadotrichida</taxon>
        <taxon>Oxytrichidae</taxon>
        <taxon>Stylonychinae</taxon>
        <taxon>Stylonychia</taxon>
    </lineage>
</organism>
<dbReference type="AlphaFoldDB" id="A0A078BBJ8"/>
<reference evidence="2 3" key="1">
    <citation type="submission" date="2014-06" db="EMBL/GenBank/DDBJ databases">
        <authorList>
            <person name="Swart Estienne"/>
        </authorList>
    </citation>
    <scope>NUCLEOTIDE SEQUENCE [LARGE SCALE GENOMIC DNA]</scope>
    <source>
        <strain evidence="2 3">130c</strain>
    </source>
</reference>
<proteinExistence type="predicted"/>
<evidence type="ECO:0008006" key="4">
    <source>
        <dbReference type="Google" id="ProtNLM"/>
    </source>
</evidence>
<gene>
    <name evidence="2" type="primary">Contig17067.g18184</name>
    <name evidence="2" type="ORF">STYLEM_19787</name>
</gene>
<feature type="transmembrane region" description="Helical" evidence="1">
    <location>
        <begin position="97"/>
        <end position="116"/>
    </location>
</feature>
<dbReference type="Proteomes" id="UP000039865">
    <property type="component" value="Unassembled WGS sequence"/>
</dbReference>
<evidence type="ECO:0000313" key="2">
    <source>
        <dbReference type="EMBL" id="CDW90642.1"/>
    </source>
</evidence>
<keyword evidence="1" id="KW-0472">Membrane</keyword>
<dbReference type="EMBL" id="CCKQ01018664">
    <property type="protein sequence ID" value="CDW90642.1"/>
    <property type="molecule type" value="Genomic_DNA"/>
</dbReference>
<dbReference type="InParanoid" id="A0A078BBJ8"/>
<sequence>MNLGSRTEVIYNHYPQKQGDPQSQQFYQPLMSDNPYLNHQNQHQQQSLYPQLPPLYNTQNPSNSLAIPLVYSPINDDEYKKTKEQSLIDKYRKQIKCLLITILVLLIIAVLAYGLFEIIDEYHDDRDNKDYDDDDHYIRRFFRGDQSDQNERRYRD</sequence>
<evidence type="ECO:0000256" key="1">
    <source>
        <dbReference type="SAM" id="Phobius"/>
    </source>
</evidence>